<evidence type="ECO:0000313" key="3">
    <source>
        <dbReference type="Proteomes" id="UP001292094"/>
    </source>
</evidence>
<comment type="caution">
    <text evidence="2">The sequence shown here is derived from an EMBL/GenBank/DDBJ whole genome shotgun (WGS) entry which is preliminary data.</text>
</comment>
<dbReference type="AlphaFoldDB" id="A0AAE1PWC6"/>
<dbReference type="Proteomes" id="UP001292094">
    <property type="component" value="Unassembled WGS sequence"/>
</dbReference>
<protein>
    <submittedName>
        <fullName evidence="2">Uncharacterized protein</fullName>
    </submittedName>
</protein>
<gene>
    <name evidence="2" type="ORF">Pmani_013921</name>
</gene>
<dbReference type="EMBL" id="JAWZYT010001181">
    <property type="protein sequence ID" value="KAK4314815.1"/>
    <property type="molecule type" value="Genomic_DNA"/>
</dbReference>
<keyword evidence="3" id="KW-1185">Reference proteome</keyword>
<feature type="chain" id="PRO_5041936692" evidence="1">
    <location>
        <begin position="23"/>
        <end position="71"/>
    </location>
</feature>
<accession>A0AAE1PWC6</accession>
<organism evidence="2 3">
    <name type="scientific">Petrolisthes manimaculis</name>
    <dbReference type="NCBI Taxonomy" id="1843537"/>
    <lineage>
        <taxon>Eukaryota</taxon>
        <taxon>Metazoa</taxon>
        <taxon>Ecdysozoa</taxon>
        <taxon>Arthropoda</taxon>
        <taxon>Crustacea</taxon>
        <taxon>Multicrustacea</taxon>
        <taxon>Malacostraca</taxon>
        <taxon>Eumalacostraca</taxon>
        <taxon>Eucarida</taxon>
        <taxon>Decapoda</taxon>
        <taxon>Pleocyemata</taxon>
        <taxon>Anomura</taxon>
        <taxon>Galatheoidea</taxon>
        <taxon>Porcellanidae</taxon>
        <taxon>Petrolisthes</taxon>
    </lineage>
</organism>
<evidence type="ECO:0000313" key="2">
    <source>
        <dbReference type="EMBL" id="KAK4314815.1"/>
    </source>
</evidence>
<proteinExistence type="predicted"/>
<evidence type="ECO:0000256" key="1">
    <source>
        <dbReference type="SAM" id="SignalP"/>
    </source>
</evidence>
<reference evidence="2" key="1">
    <citation type="submission" date="2023-11" db="EMBL/GenBank/DDBJ databases">
        <title>Genome assemblies of two species of porcelain crab, Petrolisthes cinctipes and Petrolisthes manimaculis (Anomura: Porcellanidae).</title>
        <authorList>
            <person name="Angst P."/>
        </authorList>
    </citation>
    <scope>NUCLEOTIDE SEQUENCE</scope>
    <source>
        <strain evidence="2">PB745_02</strain>
        <tissue evidence="2">Gill</tissue>
    </source>
</reference>
<feature type="signal peptide" evidence="1">
    <location>
        <begin position="1"/>
        <end position="22"/>
    </location>
</feature>
<keyword evidence="1" id="KW-0732">Signal</keyword>
<sequence length="71" mass="8142">MKIFALFLVAVLVLAAVVTVRAEANPEALADPDALADPEAYAYVEESYGYGRRLKSDRYRSRQYRRRVARY</sequence>
<name>A0AAE1PWC6_9EUCA</name>